<evidence type="ECO:0000313" key="6">
    <source>
        <dbReference type="Proteomes" id="UP000026714"/>
    </source>
</evidence>
<dbReference type="PATRIC" id="fig|1286631.3.peg.3206"/>
<dbReference type="InterPro" id="IPR017468">
    <property type="entry name" value="Chain_len_reg_EpsF"/>
</dbReference>
<dbReference type="NCBIfam" id="TIGR03017">
    <property type="entry name" value="EpsF"/>
    <property type="match status" value="1"/>
</dbReference>
<feature type="signal peptide" evidence="3">
    <location>
        <begin position="1"/>
        <end position="24"/>
    </location>
</feature>
<feature type="chain" id="PRO_5001580009" evidence="3">
    <location>
        <begin position="25"/>
        <end position="455"/>
    </location>
</feature>
<keyword evidence="2" id="KW-0812">Transmembrane</keyword>
<dbReference type="AlphaFoldDB" id="A0A059KIT7"/>
<comment type="caution">
    <text evidence="5">The sequence shown here is derived from an EMBL/GenBank/DDBJ whole genome shotgun (WGS) entry which is preliminary data.</text>
</comment>
<dbReference type="Pfam" id="PF13807">
    <property type="entry name" value="GNVR"/>
    <property type="match status" value="1"/>
</dbReference>
<dbReference type="STRING" id="34103.SAMN05421778_11213"/>
<keyword evidence="2" id="KW-1133">Transmembrane helix</keyword>
<evidence type="ECO:0000313" key="5">
    <source>
        <dbReference type="EMBL" id="KDB51124.1"/>
    </source>
</evidence>
<dbReference type="EMBL" id="AZRA01000099">
    <property type="protein sequence ID" value="KDB51124.1"/>
    <property type="molecule type" value="Genomic_DNA"/>
</dbReference>
<feature type="coiled-coil region" evidence="1">
    <location>
        <begin position="319"/>
        <end position="360"/>
    </location>
</feature>
<evidence type="ECO:0000256" key="3">
    <source>
        <dbReference type="SAM" id="SignalP"/>
    </source>
</evidence>
<feature type="coiled-coil region" evidence="1">
    <location>
        <begin position="238"/>
        <end position="286"/>
    </location>
</feature>
<dbReference type="GO" id="GO:0005886">
    <property type="term" value="C:plasma membrane"/>
    <property type="evidence" value="ECO:0007669"/>
    <property type="project" value="TreeGrafter"/>
</dbReference>
<keyword evidence="2" id="KW-0472">Membrane</keyword>
<proteinExistence type="predicted"/>
<reference evidence="5 6" key="1">
    <citation type="journal article" date="2014" name="FEMS Microbiol. Ecol.">
        <title>Sphaerotilus natans encrusted with nanoball-shaped Fe(III) oxide minerals formed by nitrate-reducing mixotrophic Fe(II) oxidation.</title>
        <authorList>
            <person name="Park S."/>
            <person name="Kim D.H."/>
            <person name="Lee J.H."/>
            <person name="Hur H.G."/>
        </authorList>
    </citation>
    <scope>NUCLEOTIDE SEQUENCE [LARGE SCALE GENOMIC DNA]</scope>
    <source>
        <strain evidence="5 6">DSM 6575</strain>
    </source>
</reference>
<feature type="domain" description="Tyrosine-protein kinase G-rich" evidence="4">
    <location>
        <begin position="322"/>
        <end position="401"/>
    </location>
</feature>
<keyword evidence="1" id="KW-0175">Coiled coil</keyword>
<dbReference type="Proteomes" id="UP000026714">
    <property type="component" value="Unassembled WGS sequence"/>
</dbReference>
<evidence type="ECO:0000256" key="1">
    <source>
        <dbReference type="SAM" id="Coils"/>
    </source>
</evidence>
<feature type="coiled-coil region" evidence="1">
    <location>
        <begin position="154"/>
        <end position="181"/>
    </location>
</feature>
<dbReference type="InterPro" id="IPR050445">
    <property type="entry name" value="Bact_polysacc_biosynth/exp"/>
</dbReference>
<keyword evidence="3" id="KW-0732">Signal</keyword>
<evidence type="ECO:0000259" key="4">
    <source>
        <dbReference type="Pfam" id="PF13807"/>
    </source>
</evidence>
<gene>
    <name evidence="5" type="ORF">X805_32840</name>
</gene>
<name>A0A059KIT7_9BURK</name>
<protein>
    <submittedName>
        <fullName evidence="5">Chain length determinant protein EpsF</fullName>
    </submittedName>
</protein>
<keyword evidence="6" id="KW-1185">Reference proteome</keyword>
<evidence type="ECO:0000256" key="2">
    <source>
        <dbReference type="SAM" id="Phobius"/>
    </source>
</evidence>
<sequence>MLFLTIGVTAAVSLLLPKTYTATATVMIDVRSPDPVAGMVMNGMAMPSYMATQVDILGSVRVASRVVQLLRISENAALREQWNEATGGRGNFEIWVAELLLKSLNVKPARESNVIEVSYRNADPRFAAALANAFVQAYIDTSVALRTQPAKQYSSFFETRSRQLREELEAAQAKLSAYQKEKGITGQDERFDQETQRLNELTSQLVAIQALAVEADSRSRQARNSTDQAADVIGNPVVAGLRSELSRQEARMRELTARLGDAHPQVVEMRANIEEMRRRVDIESQRVSGSVDSNSQIAKRREAEIRAALEAQRLKVLKMKEERQALSVLMREVETVQRNYDQAQQRMSQTEMESQNTQTNIAPLTPAVEPIEPSGPRIILNMLMSVFLGLLLAVGVAVMREIMDRRVRSLEDISSLVGMPVMGVLPAPRGRRLAGKSVSRDLPVGVLARLPKPGA</sequence>
<accession>A0A059KIT7</accession>
<dbReference type="GO" id="GO:0004713">
    <property type="term" value="F:protein tyrosine kinase activity"/>
    <property type="evidence" value="ECO:0007669"/>
    <property type="project" value="TreeGrafter"/>
</dbReference>
<dbReference type="PANTHER" id="PTHR32309">
    <property type="entry name" value="TYROSINE-PROTEIN KINASE"/>
    <property type="match status" value="1"/>
</dbReference>
<dbReference type="PANTHER" id="PTHR32309:SF13">
    <property type="entry name" value="FERRIC ENTEROBACTIN TRANSPORT PROTEIN FEPE"/>
    <property type="match status" value="1"/>
</dbReference>
<organism evidence="5 6">
    <name type="scientific">Sphaerotilus natans subsp. natans DSM 6575</name>
    <dbReference type="NCBI Taxonomy" id="1286631"/>
    <lineage>
        <taxon>Bacteria</taxon>
        <taxon>Pseudomonadati</taxon>
        <taxon>Pseudomonadota</taxon>
        <taxon>Betaproteobacteria</taxon>
        <taxon>Burkholderiales</taxon>
        <taxon>Sphaerotilaceae</taxon>
        <taxon>Sphaerotilus</taxon>
    </lineage>
</organism>
<dbReference type="InterPro" id="IPR032807">
    <property type="entry name" value="GNVR"/>
</dbReference>
<dbReference type="eggNOG" id="COG3206">
    <property type="taxonomic scope" value="Bacteria"/>
</dbReference>
<feature type="transmembrane region" description="Helical" evidence="2">
    <location>
        <begin position="378"/>
        <end position="399"/>
    </location>
</feature>